<sequence>MSLYKYLYGKKKFLMPIIEGNGIIRFNNIKEYSNYANQKIRDDEFYKKLHLDYSTSRNVKLIGGNEIREYYFNPGDEAELKFIPIICYSKCFSNKAFSEDMFHKFESDICLKINIEKLAEATIAIFKHNYPDIVFNWVHNDITYFDKFSDHDSFNGKISSLDFAFLSQNHF</sequence>
<organism evidence="1 2">
    <name type="scientific">Spirochaeta isovalerica</name>
    <dbReference type="NCBI Taxonomy" id="150"/>
    <lineage>
        <taxon>Bacteria</taxon>
        <taxon>Pseudomonadati</taxon>
        <taxon>Spirochaetota</taxon>
        <taxon>Spirochaetia</taxon>
        <taxon>Spirochaetales</taxon>
        <taxon>Spirochaetaceae</taxon>
        <taxon>Spirochaeta</taxon>
    </lineage>
</organism>
<dbReference type="Proteomes" id="UP000587760">
    <property type="component" value="Unassembled WGS sequence"/>
</dbReference>
<comment type="caution">
    <text evidence="1">The sequence shown here is derived from an EMBL/GenBank/DDBJ whole genome shotgun (WGS) entry which is preliminary data.</text>
</comment>
<dbReference type="AlphaFoldDB" id="A0A841RJM8"/>
<dbReference type="EMBL" id="JACHGJ010000016">
    <property type="protein sequence ID" value="MBB6482698.1"/>
    <property type="molecule type" value="Genomic_DNA"/>
</dbReference>
<reference evidence="1 2" key="1">
    <citation type="submission" date="2020-08" db="EMBL/GenBank/DDBJ databases">
        <title>Genomic Encyclopedia of Type Strains, Phase IV (KMG-IV): sequencing the most valuable type-strain genomes for metagenomic binning, comparative biology and taxonomic classification.</title>
        <authorList>
            <person name="Goeker M."/>
        </authorList>
    </citation>
    <scope>NUCLEOTIDE SEQUENCE [LARGE SCALE GENOMIC DNA]</scope>
    <source>
        <strain evidence="1 2">DSM 2461</strain>
    </source>
</reference>
<protein>
    <submittedName>
        <fullName evidence="1">Uncharacterized protein</fullName>
    </submittedName>
</protein>
<proteinExistence type="predicted"/>
<name>A0A841RJM8_9SPIO</name>
<gene>
    <name evidence="1" type="ORF">HNR50_004403</name>
</gene>
<evidence type="ECO:0000313" key="1">
    <source>
        <dbReference type="EMBL" id="MBB6482698.1"/>
    </source>
</evidence>
<accession>A0A841RJM8</accession>
<dbReference type="RefSeq" id="WP_184748932.1">
    <property type="nucleotide sequence ID" value="NZ_JACHGJ010000016.1"/>
</dbReference>
<keyword evidence="2" id="KW-1185">Reference proteome</keyword>
<evidence type="ECO:0000313" key="2">
    <source>
        <dbReference type="Proteomes" id="UP000587760"/>
    </source>
</evidence>